<reference evidence="2" key="1">
    <citation type="journal article" date="2021" name="Microb. Physiol.">
        <title>Proteogenomic Insights into the Physiology of Marine, Sulfate-Reducing, Filamentous Desulfonema limicola and Desulfonema magnum.</title>
        <authorList>
            <person name="Schnaars V."/>
            <person name="Wohlbrand L."/>
            <person name="Scheve S."/>
            <person name="Hinrichs C."/>
            <person name="Reinhardt R."/>
            <person name="Rabus R."/>
        </authorList>
    </citation>
    <scope>NUCLEOTIDE SEQUENCE</scope>
    <source>
        <strain evidence="2">4be13</strain>
    </source>
</reference>
<dbReference type="EMBL" id="CP061800">
    <property type="protein sequence ID" value="QTA87882.1"/>
    <property type="molecule type" value="Genomic_DNA"/>
</dbReference>
<dbReference type="PROSITE" id="PS51464">
    <property type="entry name" value="SIS"/>
    <property type="match status" value="1"/>
</dbReference>
<dbReference type="InterPro" id="IPR046348">
    <property type="entry name" value="SIS_dom_sf"/>
</dbReference>
<evidence type="ECO:0000313" key="3">
    <source>
        <dbReference type="Proteomes" id="UP000663722"/>
    </source>
</evidence>
<accession>A0A975GNK9</accession>
<dbReference type="GO" id="GO:1901135">
    <property type="term" value="P:carbohydrate derivative metabolic process"/>
    <property type="evidence" value="ECO:0007669"/>
    <property type="project" value="InterPro"/>
</dbReference>
<dbReference type="KEGG" id="dmm:dnm_039220"/>
<dbReference type="AlphaFoldDB" id="A0A975GNK9"/>
<sequence length="163" mass="17665">MSWTNNILNLKNCLTSLSVFSKSGDETAPDSAFMQWKERTVYVRESRKTAYLIGNGASASMASHFAADLAKNGYVRTQVFTDLSLITALGNDINYESVFAEPLRWQITEGDMLVAISRSGNSSNVLAGCKTAMSLGGYVVTLPAMKPDNALRSLGKSEFLCAC</sequence>
<organism evidence="2 3">
    <name type="scientific">Desulfonema magnum</name>
    <dbReference type="NCBI Taxonomy" id="45655"/>
    <lineage>
        <taxon>Bacteria</taxon>
        <taxon>Pseudomonadati</taxon>
        <taxon>Thermodesulfobacteriota</taxon>
        <taxon>Desulfobacteria</taxon>
        <taxon>Desulfobacterales</taxon>
        <taxon>Desulfococcaceae</taxon>
        <taxon>Desulfonema</taxon>
    </lineage>
</organism>
<dbReference type="Proteomes" id="UP000663722">
    <property type="component" value="Chromosome"/>
</dbReference>
<dbReference type="RefSeq" id="WP_207682892.1">
    <property type="nucleotide sequence ID" value="NZ_CP061800.1"/>
</dbReference>
<dbReference type="PANTHER" id="PTHR30390:SF7">
    <property type="entry name" value="PHOSPHOHEPTOSE ISOMERASE"/>
    <property type="match status" value="1"/>
</dbReference>
<dbReference type="GO" id="GO:0097367">
    <property type="term" value="F:carbohydrate derivative binding"/>
    <property type="evidence" value="ECO:0007669"/>
    <property type="project" value="InterPro"/>
</dbReference>
<dbReference type="InterPro" id="IPR001347">
    <property type="entry name" value="SIS_dom"/>
</dbReference>
<dbReference type="InterPro" id="IPR050099">
    <property type="entry name" value="SIS_GmhA/DiaA_subfam"/>
</dbReference>
<name>A0A975GNK9_9BACT</name>
<dbReference type="Gene3D" id="3.40.50.10490">
    <property type="entry name" value="Glucose-6-phosphate isomerase like protein, domain 1"/>
    <property type="match status" value="1"/>
</dbReference>
<dbReference type="SUPFAM" id="SSF53697">
    <property type="entry name" value="SIS domain"/>
    <property type="match status" value="1"/>
</dbReference>
<dbReference type="PANTHER" id="PTHR30390">
    <property type="entry name" value="SEDOHEPTULOSE 7-PHOSPHATE ISOMERASE / DNAA INITIATOR-ASSOCIATING FACTOR FOR REPLICATION INITIATION"/>
    <property type="match status" value="1"/>
</dbReference>
<gene>
    <name evidence="2" type="ORF">dnm_039220</name>
</gene>
<keyword evidence="3" id="KW-1185">Reference proteome</keyword>
<protein>
    <submittedName>
        <fullName evidence="2">SIS domain-containing protein</fullName>
    </submittedName>
</protein>
<evidence type="ECO:0000259" key="1">
    <source>
        <dbReference type="PROSITE" id="PS51464"/>
    </source>
</evidence>
<dbReference type="Pfam" id="PF13580">
    <property type="entry name" value="SIS_2"/>
    <property type="match status" value="1"/>
</dbReference>
<evidence type="ECO:0000313" key="2">
    <source>
        <dbReference type="EMBL" id="QTA87882.1"/>
    </source>
</evidence>
<feature type="domain" description="SIS" evidence="1">
    <location>
        <begin position="40"/>
        <end position="163"/>
    </location>
</feature>
<proteinExistence type="predicted"/>